<evidence type="ECO:0000313" key="3">
    <source>
        <dbReference type="Proteomes" id="UP000320643"/>
    </source>
</evidence>
<protein>
    <submittedName>
        <fullName evidence="2">GNAT family N-acetyltransferase</fullName>
    </submittedName>
</protein>
<organism evidence="2 3">
    <name type="scientific">Flavobacterium zepuense</name>
    <dbReference type="NCBI Taxonomy" id="2593302"/>
    <lineage>
        <taxon>Bacteria</taxon>
        <taxon>Pseudomonadati</taxon>
        <taxon>Bacteroidota</taxon>
        <taxon>Flavobacteriia</taxon>
        <taxon>Flavobacteriales</taxon>
        <taxon>Flavobacteriaceae</taxon>
        <taxon>Flavobacterium</taxon>
    </lineage>
</organism>
<evidence type="ECO:0000313" key="2">
    <source>
        <dbReference type="EMBL" id="TRW22161.1"/>
    </source>
</evidence>
<dbReference type="PANTHER" id="PTHR43792">
    <property type="entry name" value="GNAT FAMILY, PUTATIVE (AFU_ORTHOLOGUE AFUA_3G00765)-RELATED-RELATED"/>
    <property type="match status" value="1"/>
</dbReference>
<dbReference type="InterPro" id="IPR016181">
    <property type="entry name" value="Acyl_CoA_acyltransferase"/>
</dbReference>
<keyword evidence="3" id="KW-1185">Reference proteome</keyword>
<feature type="domain" description="N-acetyltransferase" evidence="1">
    <location>
        <begin position="17"/>
        <end position="177"/>
    </location>
</feature>
<dbReference type="InterPro" id="IPR051531">
    <property type="entry name" value="N-acetyltransferase"/>
</dbReference>
<comment type="caution">
    <text evidence="2">The sequence shown here is derived from an EMBL/GenBank/DDBJ whole genome shotgun (WGS) entry which is preliminary data.</text>
</comment>
<dbReference type="SUPFAM" id="SSF55729">
    <property type="entry name" value="Acyl-CoA N-acyltransferases (Nat)"/>
    <property type="match status" value="1"/>
</dbReference>
<dbReference type="EMBL" id="VJVZ01000014">
    <property type="protein sequence ID" value="TRW22161.1"/>
    <property type="molecule type" value="Genomic_DNA"/>
</dbReference>
<dbReference type="AlphaFoldDB" id="A0A552UV99"/>
<sequence>MIIYFAVDFKSFETERLLLVPTSVDDAAFILELLNSPKWIQFIGDRNVTTPEEAKAYIENRMMPQLHRLGYGNYTILRKHDRAKIGSCGLYDREGLDGIDIGFALLPAFEKLGYAFEAVNRIKEFAVNDLHLSQISGITTKDNISSQNLLVKIGLRFEKYVTIPNDTEELCLYVWKG</sequence>
<dbReference type="Pfam" id="PF13302">
    <property type="entry name" value="Acetyltransf_3"/>
    <property type="match status" value="1"/>
</dbReference>
<evidence type="ECO:0000259" key="1">
    <source>
        <dbReference type="PROSITE" id="PS51186"/>
    </source>
</evidence>
<dbReference type="InterPro" id="IPR000182">
    <property type="entry name" value="GNAT_dom"/>
</dbReference>
<name>A0A552UV99_9FLAO</name>
<dbReference type="Proteomes" id="UP000320643">
    <property type="component" value="Unassembled WGS sequence"/>
</dbReference>
<dbReference type="GO" id="GO:0016747">
    <property type="term" value="F:acyltransferase activity, transferring groups other than amino-acyl groups"/>
    <property type="evidence" value="ECO:0007669"/>
    <property type="project" value="InterPro"/>
</dbReference>
<reference evidence="2 3" key="1">
    <citation type="submission" date="2019-07" db="EMBL/GenBank/DDBJ databases">
        <title>Flavobacterium sp. nov., isolated from glacier ice.</title>
        <authorList>
            <person name="Liu Q."/>
            <person name="Xin Y.-H."/>
        </authorList>
    </citation>
    <scope>NUCLEOTIDE SEQUENCE [LARGE SCALE GENOMIC DNA]</scope>
    <source>
        <strain evidence="2 3">ZT4R6</strain>
    </source>
</reference>
<keyword evidence="2" id="KW-0808">Transferase</keyword>
<dbReference type="PANTHER" id="PTHR43792:SF1">
    <property type="entry name" value="N-ACETYLTRANSFERASE DOMAIN-CONTAINING PROTEIN"/>
    <property type="match status" value="1"/>
</dbReference>
<dbReference type="OrthoDB" id="9798081at2"/>
<accession>A0A552UV99</accession>
<gene>
    <name evidence="2" type="ORF">FMM05_18405</name>
</gene>
<proteinExistence type="predicted"/>
<dbReference type="Gene3D" id="3.40.630.30">
    <property type="match status" value="1"/>
</dbReference>
<dbReference type="PROSITE" id="PS51186">
    <property type="entry name" value="GNAT"/>
    <property type="match status" value="1"/>
</dbReference>